<evidence type="ECO:0000313" key="7">
    <source>
        <dbReference type="Proteomes" id="UP000322000"/>
    </source>
</evidence>
<dbReference type="PANTHER" id="PTHR24064">
    <property type="entry name" value="SOLUTE CARRIER FAMILY 22 MEMBER"/>
    <property type="match status" value="1"/>
</dbReference>
<evidence type="ECO:0000256" key="4">
    <source>
        <dbReference type="ARBA" id="ARBA00023136"/>
    </source>
</evidence>
<dbReference type="Pfam" id="PF00083">
    <property type="entry name" value="Sugar_tr"/>
    <property type="match status" value="1"/>
</dbReference>
<keyword evidence="3 5" id="KW-1133">Transmembrane helix</keyword>
<evidence type="ECO:0000259" key="6">
    <source>
        <dbReference type="PROSITE" id="PS50850"/>
    </source>
</evidence>
<feature type="transmembrane region" description="Helical" evidence="5">
    <location>
        <begin position="241"/>
        <end position="262"/>
    </location>
</feature>
<reference evidence="8" key="1">
    <citation type="submission" date="2025-08" db="UniProtKB">
        <authorList>
            <consortium name="RefSeq"/>
        </authorList>
    </citation>
    <scope>IDENTIFICATION</scope>
</reference>
<keyword evidence="2 5" id="KW-0812">Transmembrane</keyword>
<evidence type="ECO:0000256" key="2">
    <source>
        <dbReference type="ARBA" id="ARBA00022692"/>
    </source>
</evidence>
<organism evidence="7 8">
    <name type="scientific">Trichoplusia ni</name>
    <name type="common">Cabbage looper</name>
    <dbReference type="NCBI Taxonomy" id="7111"/>
    <lineage>
        <taxon>Eukaryota</taxon>
        <taxon>Metazoa</taxon>
        <taxon>Ecdysozoa</taxon>
        <taxon>Arthropoda</taxon>
        <taxon>Hexapoda</taxon>
        <taxon>Insecta</taxon>
        <taxon>Pterygota</taxon>
        <taxon>Neoptera</taxon>
        <taxon>Endopterygota</taxon>
        <taxon>Lepidoptera</taxon>
        <taxon>Glossata</taxon>
        <taxon>Ditrysia</taxon>
        <taxon>Noctuoidea</taxon>
        <taxon>Noctuidae</taxon>
        <taxon>Plusiinae</taxon>
        <taxon>Trichoplusia</taxon>
    </lineage>
</organism>
<dbReference type="InterPro" id="IPR020846">
    <property type="entry name" value="MFS_dom"/>
</dbReference>
<evidence type="ECO:0000256" key="5">
    <source>
        <dbReference type="SAM" id="Phobius"/>
    </source>
</evidence>
<dbReference type="GeneID" id="113508460"/>
<dbReference type="Proteomes" id="UP000322000">
    <property type="component" value="Chromosome 1"/>
</dbReference>
<feature type="transmembrane region" description="Helical" evidence="5">
    <location>
        <begin position="37"/>
        <end position="58"/>
    </location>
</feature>
<sequence length="567" mass="63482">MSAKEKIARENDVKSEVVDYDELLVAAGDFGRYQLGLFLSTFPFYVLGSFSYFTQLFLTETSPDYWCMVPELQNVSISERKKLAIPWDVNAPFGYSQCHMYQANWTEVLISGVTPNETSKIVPCQYGWEFDTTEFPYPTISSELGWVCDKNSYAASAQSIFFVGSIFGGFLIGWVSDRFGRLPATVASNLAGAIAGVASIFATNFIQFAVCRFFMGISYDNCMMMIYILLLEYIVPKYRTVITNMAFAVFFTIGAVALPWIALACGDWRTLSVATSVPMAFTLLAPFLLPESPRWLLSKDRVDDAVTKVLNIARVNKKQVPQSLIEKFKRSTKNNKEVPGNIIDMMKRPLLRKLFICACIEFMCCILIFDSLIRTIGQLKFDFFISFSVISVTELPSLVLLSFIMDYTGRKPLLMVALLLASVFSYLIPFVGGGWQSVLCAVAARFVMNMACNTAMQWAAEMLPTSVRGSGSSIIHSCGYIATVISPFVAYLEIYYLWLPMVVVGSTAIFAALISITLPETAKRDMPQTFDDAEILINSQGYFDFPCRRKKQMGHVQGCANESFEFN</sequence>
<accession>A0A7E5X4J3</accession>
<feature type="transmembrane region" description="Helical" evidence="5">
    <location>
        <begin position="268"/>
        <end position="289"/>
    </location>
</feature>
<dbReference type="OrthoDB" id="6884957at2759"/>
<dbReference type="GO" id="GO:0016020">
    <property type="term" value="C:membrane"/>
    <property type="evidence" value="ECO:0007669"/>
    <property type="project" value="UniProtKB-SubCell"/>
</dbReference>
<evidence type="ECO:0000313" key="8">
    <source>
        <dbReference type="RefSeq" id="XP_026747331.1"/>
    </source>
</evidence>
<dbReference type="SUPFAM" id="SSF103473">
    <property type="entry name" value="MFS general substrate transporter"/>
    <property type="match status" value="1"/>
</dbReference>
<proteinExistence type="predicted"/>
<protein>
    <submittedName>
        <fullName evidence="8">Carcinine transporter-like</fullName>
    </submittedName>
</protein>
<evidence type="ECO:0000256" key="3">
    <source>
        <dbReference type="ARBA" id="ARBA00022989"/>
    </source>
</evidence>
<gene>
    <name evidence="8" type="primary">LOC113508460</name>
</gene>
<evidence type="ECO:0000256" key="1">
    <source>
        <dbReference type="ARBA" id="ARBA00004141"/>
    </source>
</evidence>
<feature type="transmembrane region" description="Helical" evidence="5">
    <location>
        <begin position="186"/>
        <end position="207"/>
    </location>
</feature>
<keyword evidence="4 5" id="KW-0472">Membrane</keyword>
<name>A0A7E5X4J3_TRINI</name>
<dbReference type="PROSITE" id="PS50850">
    <property type="entry name" value="MFS"/>
    <property type="match status" value="1"/>
</dbReference>
<dbReference type="RefSeq" id="XP_026747331.1">
    <property type="nucleotide sequence ID" value="XM_026891530.1"/>
</dbReference>
<feature type="transmembrane region" description="Helical" evidence="5">
    <location>
        <begin position="354"/>
        <end position="377"/>
    </location>
</feature>
<dbReference type="InterPro" id="IPR036259">
    <property type="entry name" value="MFS_trans_sf"/>
</dbReference>
<feature type="domain" description="Major facilitator superfamily (MFS) profile" evidence="6">
    <location>
        <begin position="104"/>
        <end position="523"/>
    </location>
</feature>
<dbReference type="Gene3D" id="1.20.1250.20">
    <property type="entry name" value="MFS general substrate transporter like domains"/>
    <property type="match status" value="1"/>
</dbReference>
<feature type="transmembrane region" description="Helical" evidence="5">
    <location>
        <begin position="498"/>
        <end position="518"/>
    </location>
</feature>
<feature type="transmembrane region" description="Helical" evidence="5">
    <location>
        <begin position="213"/>
        <end position="234"/>
    </location>
</feature>
<dbReference type="AlphaFoldDB" id="A0A7E5X4J3"/>
<feature type="transmembrane region" description="Helical" evidence="5">
    <location>
        <begin position="153"/>
        <end position="174"/>
    </location>
</feature>
<feature type="transmembrane region" description="Helical" evidence="5">
    <location>
        <begin position="383"/>
        <end position="405"/>
    </location>
</feature>
<dbReference type="GO" id="GO:0022857">
    <property type="term" value="F:transmembrane transporter activity"/>
    <property type="evidence" value="ECO:0007669"/>
    <property type="project" value="InterPro"/>
</dbReference>
<dbReference type="InterPro" id="IPR005828">
    <property type="entry name" value="MFS_sugar_transport-like"/>
</dbReference>
<keyword evidence="7" id="KW-1185">Reference proteome</keyword>
<comment type="subcellular location">
    <subcellularLocation>
        <location evidence="1">Membrane</location>
        <topology evidence="1">Multi-pass membrane protein</topology>
    </subcellularLocation>
</comment>
<dbReference type="KEGG" id="tnl:113508460"/>
<feature type="transmembrane region" description="Helical" evidence="5">
    <location>
        <begin position="412"/>
        <end position="428"/>
    </location>
</feature>
<dbReference type="InParanoid" id="A0A7E5X4J3"/>